<evidence type="ECO:0000313" key="3">
    <source>
        <dbReference type="Proteomes" id="UP000199323"/>
    </source>
</evidence>
<dbReference type="PRINTS" id="PR00507">
    <property type="entry name" value="N12N6MTFRASE"/>
</dbReference>
<dbReference type="Proteomes" id="UP000199323">
    <property type="component" value="Unassembled WGS sequence"/>
</dbReference>
<evidence type="ECO:0000313" key="2">
    <source>
        <dbReference type="EMBL" id="SFF52693.1"/>
    </source>
</evidence>
<dbReference type="SUPFAM" id="SSF53335">
    <property type="entry name" value="S-adenosyl-L-methionine-dependent methyltransferases"/>
    <property type="match status" value="1"/>
</dbReference>
<dbReference type="PANTHER" id="PTHR42998:SF1">
    <property type="entry name" value="TYPE I RESTRICTION ENZYME HINDI METHYLASE SUBUNIT"/>
    <property type="match status" value="1"/>
</dbReference>
<dbReference type="InterPro" id="IPR029063">
    <property type="entry name" value="SAM-dependent_MTases_sf"/>
</dbReference>
<sequence>MNIARGTSAGLRNRDATEQMRRRDDLWTAIDGLADRLGAYKTAYQFALRMLLLRAVTDPLDTDNVWAWFCQEVRETLETEAPIAGVLEHALEREMAGSTAGTVIWEMRDHIQRPSAETQEALRNLVGVVDAVDGDLRDVFEMALEHYSRTNGEAGNYFTPRSVVSLAVRLADPRDGERVFDPACGSGGFLLAAHRHAATSAHTTLGLSGRESNRDAWQIGQMNLLAHRLRADLGEQPVDSLLEPASTGEGGNHVVLLNPPFNQRGWATDAEIKALPWELGHPPRSNANFAWLQRALALLAPNGRACVLMPDQSTRDSRTKAREITRRLVGTDAVEALVTLPSGLFPHVRVPACVWVLNKDKRSETGSGSRDRHDEILLVDASGMGEQVTRGQWVIPELAIERITRVLQSWRSHNWGRERGELEPSEASTNAWWTTVTTSDVEALEWDLTPSRYIPGSRPEGVSQPHDPDAEFDGLVRRLAERMARVHQLEQALLEKLGEW</sequence>
<dbReference type="STRING" id="380248.SAMN05216251_117149"/>
<organism evidence="2 3">
    <name type="scientific">Actinacidiphila alni</name>
    <dbReference type="NCBI Taxonomy" id="380248"/>
    <lineage>
        <taxon>Bacteria</taxon>
        <taxon>Bacillati</taxon>
        <taxon>Actinomycetota</taxon>
        <taxon>Actinomycetes</taxon>
        <taxon>Kitasatosporales</taxon>
        <taxon>Streptomycetaceae</taxon>
        <taxon>Actinacidiphila</taxon>
    </lineage>
</organism>
<dbReference type="InterPro" id="IPR003356">
    <property type="entry name" value="DNA_methylase_A-5"/>
</dbReference>
<dbReference type="InterPro" id="IPR052916">
    <property type="entry name" value="Type-I_RE_MTase_Subunit"/>
</dbReference>
<dbReference type="Gene3D" id="3.40.50.150">
    <property type="entry name" value="Vaccinia Virus protein VP39"/>
    <property type="match status" value="1"/>
</dbReference>
<proteinExistence type="predicted"/>
<dbReference type="GO" id="GO:0008170">
    <property type="term" value="F:N-methyltransferase activity"/>
    <property type="evidence" value="ECO:0007669"/>
    <property type="project" value="InterPro"/>
</dbReference>
<protein>
    <submittedName>
        <fullName evidence="2">Type I restriction enzyme M protein</fullName>
    </submittedName>
</protein>
<dbReference type="AlphaFoldDB" id="A0A1I2JFQ3"/>
<feature type="domain" description="DNA methylase adenine-specific" evidence="1">
    <location>
        <begin position="136"/>
        <end position="456"/>
    </location>
</feature>
<accession>A0A1I2JFQ3</accession>
<dbReference type="GO" id="GO:0003677">
    <property type="term" value="F:DNA binding"/>
    <property type="evidence" value="ECO:0007669"/>
    <property type="project" value="InterPro"/>
</dbReference>
<dbReference type="PANTHER" id="PTHR42998">
    <property type="entry name" value="TYPE I RESTRICTION ENZYME HINDVIIP M PROTEIN-RELATED"/>
    <property type="match status" value="1"/>
</dbReference>
<evidence type="ECO:0000259" key="1">
    <source>
        <dbReference type="Pfam" id="PF02384"/>
    </source>
</evidence>
<name>A0A1I2JFQ3_9ACTN</name>
<reference evidence="2 3" key="1">
    <citation type="submission" date="2016-10" db="EMBL/GenBank/DDBJ databases">
        <authorList>
            <person name="de Groot N.N."/>
        </authorList>
    </citation>
    <scope>NUCLEOTIDE SEQUENCE [LARGE SCALE GENOMIC DNA]</scope>
    <source>
        <strain evidence="2 3">CGMCC 4.3510</strain>
    </source>
</reference>
<dbReference type="EMBL" id="FONG01000017">
    <property type="protein sequence ID" value="SFF52693.1"/>
    <property type="molecule type" value="Genomic_DNA"/>
</dbReference>
<keyword evidence="3" id="KW-1185">Reference proteome</keyword>
<dbReference type="Pfam" id="PF02384">
    <property type="entry name" value="N6_Mtase"/>
    <property type="match status" value="1"/>
</dbReference>
<gene>
    <name evidence="2" type="ORF">SAMN05216251_117149</name>
</gene>